<dbReference type="Proteomes" id="UP000054886">
    <property type="component" value="Unassembled WGS sequence"/>
</dbReference>
<name>A0A0W0CXL9_CANGB</name>
<dbReference type="PANTHER" id="PTHR47349">
    <property type="entry name" value="CHROMOSOME 8, WHOLE GENOME SHOTGUN SEQUENCE"/>
    <property type="match status" value="1"/>
</dbReference>
<comment type="caution">
    <text evidence="2">The sequence shown here is derived from an EMBL/GenBank/DDBJ whole genome shotgun (WGS) entry which is preliminary data.</text>
</comment>
<feature type="region of interest" description="Disordered" evidence="1">
    <location>
        <begin position="1"/>
        <end position="23"/>
    </location>
</feature>
<evidence type="ECO:0000313" key="3">
    <source>
        <dbReference type="Proteomes" id="UP000054886"/>
    </source>
</evidence>
<organism evidence="2 3">
    <name type="scientific">Candida glabrata</name>
    <name type="common">Yeast</name>
    <name type="synonym">Torulopsis glabrata</name>
    <dbReference type="NCBI Taxonomy" id="5478"/>
    <lineage>
        <taxon>Eukaryota</taxon>
        <taxon>Fungi</taxon>
        <taxon>Dikarya</taxon>
        <taxon>Ascomycota</taxon>
        <taxon>Saccharomycotina</taxon>
        <taxon>Saccharomycetes</taxon>
        <taxon>Saccharomycetales</taxon>
        <taxon>Saccharomycetaceae</taxon>
        <taxon>Nakaseomyces</taxon>
    </lineage>
</organism>
<dbReference type="VEuPathDB" id="FungiDB:CAGL0M09493g"/>
<proteinExistence type="predicted"/>
<dbReference type="GO" id="GO:1990816">
    <property type="term" value="C:vacuole-mitochondrion membrane contact site"/>
    <property type="evidence" value="ECO:0007669"/>
    <property type="project" value="EnsemblFungi"/>
</dbReference>
<gene>
    <name evidence="2" type="ORF">AO440_004260</name>
</gene>
<feature type="compositionally biased region" description="Polar residues" evidence="1">
    <location>
        <begin position="1"/>
        <end position="11"/>
    </location>
</feature>
<dbReference type="GO" id="GO:0005778">
    <property type="term" value="C:peroxisomal membrane"/>
    <property type="evidence" value="ECO:0007669"/>
    <property type="project" value="EnsemblFungi"/>
</dbReference>
<dbReference type="EMBL" id="LLZZ01000117">
    <property type="protein sequence ID" value="KTB04124.1"/>
    <property type="molecule type" value="Genomic_DNA"/>
</dbReference>
<reference evidence="2 3" key="1">
    <citation type="submission" date="2015-10" db="EMBL/GenBank/DDBJ databases">
        <title>Draft genomes sequences of Candida glabrata isolates 1A, 1B, 2A, 2B, 3A and 3B.</title>
        <authorList>
            <person name="Haavelsrud O.E."/>
            <person name="Gaustad P."/>
        </authorList>
    </citation>
    <scope>NUCLEOTIDE SEQUENCE [LARGE SCALE GENOMIC DNA]</scope>
    <source>
        <strain evidence="2">910700640</strain>
    </source>
</reference>
<dbReference type="AlphaFoldDB" id="A0A0W0CXL9"/>
<feature type="compositionally biased region" description="Basic and acidic residues" evidence="1">
    <location>
        <begin position="12"/>
        <end position="23"/>
    </location>
</feature>
<dbReference type="InterPro" id="IPR058934">
    <property type="entry name" value="YMC020W-like"/>
</dbReference>
<dbReference type="GO" id="GO:0006665">
    <property type="term" value="P:sphingolipid metabolic process"/>
    <property type="evidence" value="ECO:0007669"/>
    <property type="project" value="EnsemblFungi"/>
</dbReference>
<sequence length="708" mass="82344">MNGENSWWSRNGENRVSDGGDQVGDERWYQSVWNKLPQLRRPNMEVNITAATQYSHLNAEQIQYLENDALEKIRARSNTWCWFQDMNALASAGAAGVVSVAGTGSSILPLPLPAYPGDTFPGHQLYVKNSLLLPESPLEIYHREPLRTQISNAFKEHYNFPNEKHLYLRRPEQTGIVDQKVVVISIVGHLPDKYEKITLGKQPSAYYLTQRFLKTLEHVNPGAVVTFSIEADIDTQPMETAFQSLVKVFNNWKFRLKDASAIYIQSVYHSVPIAIKLAKHLMLNHIDYGFTDKTSIGLLGLESCIEGYRFWDHSIDISSSTEQEIDKLQQAKEKQLYQGCTKQQQAILAQIKEYCDLESEESQNMQNDLDWVLYNWGPARVTLVGKLYDNFMTLSQKLAIDYRHSKIMRSLWCNGSYLGLDPKLPEKISVPNSHLKTIKFDCNVQIPEERLFEVSLLMIVVLALNLGYTSGTSLAKLIGPYFISRSYNSNTVPPNIRKQQTYDNKIWLQEMEEKWKDLNIRESYMDELPKHVSSTHSFLEFSYFQAQRSPDLLQIKSDIYDDDSVYKLFLENTMLTRNPRYKKHLQLHKDEYMPSSIFDRANQYDLVWKFHEFLSNFVTARNLPRQNFPPLISFSISLDYSFWKYMYPESNSFNRDTTESRKKLVQLWECYNSWDPPTRGLQKLRNILSVLSIYKEPSKFIEDIQRTL</sequence>
<dbReference type="VEuPathDB" id="FungiDB:GWK60_M09427"/>
<dbReference type="PANTHER" id="PTHR47349:SF1">
    <property type="entry name" value="AER328WP"/>
    <property type="match status" value="1"/>
</dbReference>
<dbReference type="VEuPathDB" id="FungiDB:GVI51_M09449"/>
<dbReference type="GO" id="GO:0071561">
    <property type="term" value="C:nucleus-vacuole junction"/>
    <property type="evidence" value="ECO:0007669"/>
    <property type="project" value="EnsemblFungi"/>
</dbReference>
<protein>
    <submittedName>
        <fullName evidence="2">Uncharacterized protein</fullName>
    </submittedName>
</protein>
<accession>A0A0W0CXL9</accession>
<evidence type="ECO:0000313" key="2">
    <source>
        <dbReference type="EMBL" id="KTB04124.1"/>
    </source>
</evidence>
<dbReference type="VEuPathDB" id="FungiDB:B1J91_M09493g"/>
<evidence type="ECO:0000256" key="1">
    <source>
        <dbReference type="SAM" id="MobiDB-lite"/>
    </source>
</evidence>